<evidence type="ECO:0000256" key="13">
    <source>
        <dbReference type="ARBA" id="ARBA00049902"/>
    </source>
</evidence>
<dbReference type="InterPro" id="IPR036950">
    <property type="entry name" value="PBP_transglycosylase"/>
</dbReference>
<dbReference type="InterPro" id="IPR001264">
    <property type="entry name" value="Glyco_trans_51"/>
</dbReference>
<evidence type="ECO:0000313" key="17">
    <source>
        <dbReference type="EMBL" id="UQF79799.1"/>
    </source>
</evidence>
<feature type="compositionally biased region" description="Polar residues" evidence="14">
    <location>
        <begin position="702"/>
        <end position="716"/>
    </location>
</feature>
<dbReference type="InterPro" id="IPR050396">
    <property type="entry name" value="Glycosyltr_51/Transpeptidase"/>
</dbReference>
<keyword evidence="6" id="KW-0808">Transferase</keyword>
<dbReference type="Pfam" id="PF00912">
    <property type="entry name" value="Transgly"/>
    <property type="match status" value="1"/>
</dbReference>
<keyword evidence="5" id="KW-0328">Glycosyltransferase</keyword>
<dbReference type="AlphaFoldDB" id="A0A9E7DCG2"/>
<proteinExistence type="inferred from homology"/>
<dbReference type="GO" id="GO:0008360">
    <property type="term" value="P:regulation of cell shape"/>
    <property type="evidence" value="ECO:0007669"/>
    <property type="project" value="UniProtKB-KW"/>
</dbReference>
<dbReference type="GO" id="GO:0030288">
    <property type="term" value="C:outer membrane-bounded periplasmic space"/>
    <property type="evidence" value="ECO:0007669"/>
    <property type="project" value="TreeGrafter"/>
</dbReference>
<evidence type="ECO:0000256" key="8">
    <source>
        <dbReference type="ARBA" id="ARBA00022960"/>
    </source>
</evidence>
<dbReference type="GO" id="GO:0008955">
    <property type="term" value="F:peptidoglycan glycosyltransferase activity"/>
    <property type="evidence" value="ECO:0007669"/>
    <property type="project" value="UniProtKB-EC"/>
</dbReference>
<evidence type="ECO:0000259" key="16">
    <source>
        <dbReference type="Pfam" id="PF00912"/>
    </source>
</evidence>
<dbReference type="InterPro" id="IPR023346">
    <property type="entry name" value="Lysozyme-like_dom_sf"/>
</dbReference>
<feature type="compositionally biased region" description="Low complexity" evidence="14">
    <location>
        <begin position="717"/>
        <end position="766"/>
    </location>
</feature>
<dbReference type="GO" id="GO:0006508">
    <property type="term" value="P:proteolysis"/>
    <property type="evidence" value="ECO:0007669"/>
    <property type="project" value="UniProtKB-KW"/>
</dbReference>
<dbReference type="InterPro" id="IPR012338">
    <property type="entry name" value="Beta-lactam/transpept-like"/>
</dbReference>
<evidence type="ECO:0000256" key="5">
    <source>
        <dbReference type="ARBA" id="ARBA00022676"/>
    </source>
</evidence>
<dbReference type="SUPFAM" id="SSF53955">
    <property type="entry name" value="Lysozyme-like"/>
    <property type="match status" value="1"/>
</dbReference>
<evidence type="ECO:0000256" key="4">
    <source>
        <dbReference type="ARBA" id="ARBA00022670"/>
    </source>
</evidence>
<sequence length="786" mass="83513">MSKSASSRVSLSSPRELLAALLSFFMLAVGGGVFAAGFALPFVGAASVLTDASVQLFDELPSDFNVLQPSQISYLKGSDGQTIAQFYAENRIVVPLAKISKNAQNAIVSVEDKRFYKHKGVDLSGMLRAVVTNAAGGSTQGASTLTQQYVKNVLIEAGLQASDPEAVEAARAATPARKLREAKYALTLEKRYTKAQILEGYLNIAAFGPSTYGIEAASRHYFSHGADSLSVGEAALLAGMTNWPTRYDPITNPDAAKTRRDWVLQKMLEEKFITQEQYKEATSQSIDSMLKVTNAVGGCGSGSSGVTKSAAYFCEYVVREILTNDAYGKDEATRRQLLLRGGLQITTTMDMAKQQAAYDTMANWLPTGDESNVKGALVSIEPGTGKIITMVQNTNYGEPSNDDPTATKLSYAADSKHGGSNTGGFQPGSSFKPIVLAQWYQRGMSGYTVLGGASHVFTTGDFHASCDPGFAIENWNVDNANASENVNHTVINATALSVNVSYVYMLSRMDLCAVTAMAKDLGITTVDGGEIDHNPSMVLGTMNVAPITMANVYATFAAHGTYCPPTAITKVTKDDGTEIKVPSTACRQVMDPTHADQVALTLTYVMKGNGTGAAAALNRPSAGKTGTTEKMDNAWFVGFVPQLSTAVWVGHSEGNFHMDGQVIGGRYYSTMYGSDLPAPLWRDYMNSALSGTEVQQFNQVSLGGNSAVGNTGATPQGNTGNNNRNGNNNNNNGNNNNNNYNNNYNNGTGNNGTYNNSQGGNTTNNGLSADNSTGTPQDRRNSGNGQ</sequence>
<feature type="region of interest" description="Disordered" evidence="14">
    <location>
        <begin position="702"/>
        <end position="786"/>
    </location>
</feature>
<protein>
    <submittedName>
        <fullName evidence="17">Penicillin-binding protein</fullName>
    </submittedName>
</protein>
<accession>A0A9E7DCG2</accession>
<reference evidence="17" key="1">
    <citation type="submission" date="2022-05" db="EMBL/GenBank/DDBJ databases">
        <title>Using nanopore sequencing to obtain complete genomes from saliva samples.</title>
        <authorList>
            <person name="Baker J.L."/>
        </authorList>
    </citation>
    <scope>NUCLEOTIDE SEQUENCE</scope>
    <source>
        <strain evidence="17">JCVI-JB-Ag32</strain>
    </source>
</reference>
<feature type="domain" description="Glycosyl transferase family 51" evidence="16">
    <location>
        <begin position="80"/>
        <end position="267"/>
    </location>
</feature>
<dbReference type="GO" id="GO:0009252">
    <property type="term" value="P:peptidoglycan biosynthetic process"/>
    <property type="evidence" value="ECO:0007669"/>
    <property type="project" value="UniProtKB-KW"/>
</dbReference>
<evidence type="ECO:0000256" key="12">
    <source>
        <dbReference type="ARBA" id="ARBA00034000"/>
    </source>
</evidence>
<keyword evidence="8" id="KW-0133">Cell shape</keyword>
<dbReference type="Proteomes" id="UP000830236">
    <property type="component" value="Chromosome"/>
</dbReference>
<dbReference type="KEGG" id="agh:M3I41_00520"/>
<comment type="catalytic activity">
    <reaction evidence="13">
        <text>[GlcNAc-(1-&gt;4)-Mur2Ac(oyl-L-Ala-gamma-D-Glu-L-Lys-D-Ala-D-Ala)](n)-di-trans,octa-cis-undecaprenyl diphosphate + beta-D-GlcNAc-(1-&gt;4)-Mur2Ac(oyl-L-Ala-gamma-D-Glu-L-Lys-D-Ala-D-Ala)-di-trans,octa-cis-undecaprenyl diphosphate = [GlcNAc-(1-&gt;4)-Mur2Ac(oyl-L-Ala-gamma-D-Glu-L-Lys-D-Ala-D-Ala)](n+1)-di-trans,octa-cis-undecaprenyl diphosphate + di-trans,octa-cis-undecaprenyl diphosphate + H(+)</text>
        <dbReference type="Rhea" id="RHEA:23708"/>
        <dbReference type="Rhea" id="RHEA-COMP:9602"/>
        <dbReference type="Rhea" id="RHEA-COMP:9603"/>
        <dbReference type="ChEBI" id="CHEBI:15378"/>
        <dbReference type="ChEBI" id="CHEBI:58405"/>
        <dbReference type="ChEBI" id="CHEBI:60033"/>
        <dbReference type="ChEBI" id="CHEBI:78435"/>
        <dbReference type="EC" id="2.4.99.28"/>
    </reaction>
</comment>
<dbReference type="InterPro" id="IPR001460">
    <property type="entry name" value="PCN-bd_Tpept"/>
</dbReference>
<dbReference type="Pfam" id="PF00905">
    <property type="entry name" value="Transpeptidase"/>
    <property type="match status" value="1"/>
</dbReference>
<evidence type="ECO:0000256" key="9">
    <source>
        <dbReference type="ARBA" id="ARBA00022984"/>
    </source>
</evidence>
<gene>
    <name evidence="17" type="ORF">M3I41_00520</name>
</gene>
<dbReference type="Gene3D" id="1.10.3810.10">
    <property type="entry name" value="Biosynthetic peptidoglycan transglycosylase-like"/>
    <property type="match status" value="1"/>
</dbReference>
<keyword evidence="10" id="KW-0511">Multifunctional enzyme</keyword>
<dbReference type="FunFam" id="1.10.3810.10:FF:000001">
    <property type="entry name" value="Penicillin-binding protein 1A"/>
    <property type="match status" value="1"/>
</dbReference>
<dbReference type="EMBL" id="CP097095">
    <property type="protein sequence ID" value="UQF79799.1"/>
    <property type="molecule type" value="Genomic_DNA"/>
</dbReference>
<feature type="domain" description="Penicillin-binding protein transpeptidase" evidence="15">
    <location>
        <begin position="375"/>
        <end position="649"/>
    </location>
</feature>
<dbReference type="Gene3D" id="3.40.710.10">
    <property type="entry name" value="DD-peptidase/beta-lactamase superfamily"/>
    <property type="match status" value="1"/>
</dbReference>
<dbReference type="GO" id="GO:0008658">
    <property type="term" value="F:penicillin binding"/>
    <property type="evidence" value="ECO:0007669"/>
    <property type="project" value="InterPro"/>
</dbReference>
<feature type="compositionally biased region" description="Polar residues" evidence="14">
    <location>
        <begin position="767"/>
        <end position="776"/>
    </location>
</feature>
<keyword evidence="7" id="KW-0378">Hydrolase</keyword>
<evidence type="ECO:0000256" key="7">
    <source>
        <dbReference type="ARBA" id="ARBA00022801"/>
    </source>
</evidence>
<dbReference type="SUPFAM" id="SSF56601">
    <property type="entry name" value="beta-lactamase/transpeptidase-like"/>
    <property type="match status" value="1"/>
</dbReference>
<evidence type="ECO:0000256" key="1">
    <source>
        <dbReference type="ARBA" id="ARBA00007090"/>
    </source>
</evidence>
<comment type="similarity">
    <text evidence="1">In the C-terminal section; belongs to the transpeptidase family.</text>
</comment>
<keyword evidence="9" id="KW-0573">Peptidoglycan synthesis</keyword>
<comment type="similarity">
    <text evidence="2">In the N-terminal section; belongs to the glycosyltransferase 51 family.</text>
</comment>
<evidence type="ECO:0000256" key="11">
    <source>
        <dbReference type="ARBA" id="ARBA00023316"/>
    </source>
</evidence>
<evidence type="ECO:0000256" key="3">
    <source>
        <dbReference type="ARBA" id="ARBA00022645"/>
    </source>
</evidence>
<dbReference type="PANTHER" id="PTHR32282">
    <property type="entry name" value="BINDING PROTEIN TRANSPEPTIDASE, PUTATIVE-RELATED"/>
    <property type="match status" value="1"/>
</dbReference>
<feature type="compositionally biased region" description="Basic and acidic residues" evidence="14">
    <location>
        <begin position="777"/>
        <end position="786"/>
    </location>
</feature>
<dbReference type="GO" id="GO:0009002">
    <property type="term" value="F:serine-type D-Ala-D-Ala carboxypeptidase activity"/>
    <property type="evidence" value="ECO:0007669"/>
    <property type="project" value="UniProtKB-EC"/>
</dbReference>
<dbReference type="PANTHER" id="PTHR32282:SF33">
    <property type="entry name" value="PEPTIDOGLYCAN GLYCOSYLTRANSFERASE"/>
    <property type="match status" value="1"/>
</dbReference>
<keyword evidence="3" id="KW-0121">Carboxypeptidase</keyword>
<evidence type="ECO:0000256" key="10">
    <source>
        <dbReference type="ARBA" id="ARBA00023268"/>
    </source>
</evidence>
<name>A0A9E7DCG2_9ACTO</name>
<keyword evidence="4" id="KW-0645">Protease</keyword>
<evidence type="ECO:0000259" key="15">
    <source>
        <dbReference type="Pfam" id="PF00905"/>
    </source>
</evidence>
<organism evidence="17 18">
    <name type="scientific">Actinomyces graevenitzii</name>
    <dbReference type="NCBI Taxonomy" id="55565"/>
    <lineage>
        <taxon>Bacteria</taxon>
        <taxon>Bacillati</taxon>
        <taxon>Actinomycetota</taxon>
        <taxon>Actinomycetes</taxon>
        <taxon>Actinomycetales</taxon>
        <taxon>Actinomycetaceae</taxon>
        <taxon>Actinomyces</taxon>
    </lineage>
</organism>
<evidence type="ECO:0000256" key="2">
    <source>
        <dbReference type="ARBA" id="ARBA00007739"/>
    </source>
</evidence>
<comment type="catalytic activity">
    <reaction evidence="12">
        <text>Preferential cleavage: (Ac)2-L-Lys-D-Ala-|-D-Ala. Also transpeptidation of peptidyl-alanyl moieties that are N-acyl substituents of D-alanine.</text>
        <dbReference type="EC" id="3.4.16.4"/>
    </reaction>
</comment>
<keyword evidence="11" id="KW-0961">Cell wall biogenesis/degradation</keyword>
<evidence type="ECO:0000313" key="18">
    <source>
        <dbReference type="Proteomes" id="UP000830236"/>
    </source>
</evidence>
<evidence type="ECO:0000256" key="14">
    <source>
        <dbReference type="SAM" id="MobiDB-lite"/>
    </source>
</evidence>
<dbReference type="GO" id="GO:0071555">
    <property type="term" value="P:cell wall organization"/>
    <property type="evidence" value="ECO:0007669"/>
    <property type="project" value="UniProtKB-KW"/>
</dbReference>
<evidence type="ECO:0000256" key="6">
    <source>
        <dbReference type="ARBA" id="ARBA00022679"/>
    </source>
</evidence>